<feature type="domain" description="MULE transposase" evidence="3">
    <location>
        <begin position="253"/>
        <end position="347"/>
    </location>
</feature>
<proteinExistence type="predicted"/>
<feature type="domain" description="FAR1-related sequence 11-like HTH-like" evidence="4">
    <location>
        <begin position="146"/>
        <end position="196"/>
    </location>
</feature>
<name>A0ABM3R1U6_SPIOL</name>
<protein>
    <submittedName>
        <fullName evidence="6">Protein FAR1-RELATED SEQUENCE 5-like</fullName>
    </submittedName>
</protein>
<sequence length="376" mass="42391">MAVDKNSSAHNEPTDDVKSVAPSNDEYDDNSGGVDLENLPENFIAPEAKGFGARNKAAVRRKLDGKFTSKNLMCSREGARQLKYLENPNRKRPSRPETRCGCQAVIKFKWNPSDDSWFVRDFVGVHDHELVSPSEVRFIRSHRSLSDADKLRIKALINSGVSPAVTMRNLVQQAGGPEKLPFLKKDLYNACQRTQKEDIPDGDTEAVFSYLLGKQNTDPGFFLKYTRDEDNALDILFWCDGTSRNDYRAFGNVIAFDTTYKVNAYHKPLVVIVGVNHHMQSVVFAVSLVSHEKEETFKWILEQLTEAGDNVAPHTVLTDGDKAMANAISVVFPKAVHRLCLWHLMRNVKEHSSKTFCSGFMKCVDRCRTPTEFEQA</sequence>
<keyword evidence="5" id="KW-1185">Reference proteome</keyword>
<reference evidence="6" key="2">
    <citation type="submission" date="2025-08" db="UniProtKB">
        <authorList>
            <consortium name="RefSeq"/>
        </authorList>
    </citation>
    <scope>IDENTIFICATION</scope>
    <source>
        <tissue evidence="6">Leaf</tissue>
    </source>
</reference>
<dbReference type="InterPro" id="IPR018289">
    <property type="entry name" value="MULE_transposase_dom"/>
</dbReference>
<dbReference type="Pfam" id="PF26175">
    <property type="entry name" value="HTH_FAR1"/>
    <property type="match status" value="1"/>
</dbReference>
<accession>A0ABM3R1U6</accession>
<evidence type="ECO:0000259" key="4">
    <source>
        <dbReference type="Pfam" id="PF26175"/>
    </source>
</evidence>
<evidence type="ECO:0000313" key="5">
    <source>
        <dbReference type="Proteomes" id="UP000813463"/>
    </source>
</evidence>
<feature type="domain" description="FAR1" evidence="2">
    <location>
        <begin position="49"/>
        <end position="131"/>
    </location>
</feature>
<dbReference type="Pfam" id="PF03101">
    <property type="entry name" value="FAR1"/>
    <property type="match status" value="1"/>
</dbReference>
<gene>
    <name evidence="6" type="primary">LOC130464142</name>
</gene>
<evidence type="ECO:0000256" key="1">
    <source>
        <dbReference type="SAM" id="MobiDB-lite"/>
    </source>
</evidence>
<reference evidence="5" key="1">
    <citation type="journal article" date="2021" name="Nat. Commun.">
        <title>Genomic analyses provide insights into spinach domestication and the genetic basis of agronomic traits.</title>
        <authorList>
            <person name="Cai X."/>
            <person name="Sun X."/>
            <person name="Xu C."/>
            <person name="Sun H."/>
            <person name="Wang X."/>
            <person name="Ge C."/>
            <person name="Zhang Z."/>
            <person name="Wang Q."/>
            <person name="Fei Z."/>
            <person name="Jiao C."/>
            <person name="Wang Q."/>
        </authorList>
    </citation>
    <scope>NUCLEOTIDE SEQUENCE [LARGE SCALE GENOMIC DNA]</scope>
    <source>
        <strain evidence="5">cv. Varoflay</strain>
    </source>
</reference>
<dbReference type="InterPro" id="IPR004330">
    <property type="entry name" value="FAR1_DNA_bnd_dom"/>
</dbReference>
<dbReference type="InterPro" id="IPR058778">
    <property type="entry name" value="HTH_FAR1-11-like"/>
</dbReference>
<evidence type="ECO:0000259" key="2">
    <source>
        <dbReference type="Pfam" id="PF03101"/>
    </source>
</evidence>
<dbReference type="PANTHER" id="PTHR47718:SF15">
    <property type="entry name" value="PROTEIN FAR1-RELATED SEQUENCE 5-LIKE"/>
    <property type="match status" value="1"/>
</dbReference>
<dbReference type="RefSeq" id="XP_056689545.1">
    <property type="nucleotide sequence ID" value="XM_056833567.1"/>
</dbReference>
<dbReference type="GeneID" id="130464142"/>
<dbReference type="PANTHER" id="PTHR47718">
    <property type="entry name" value="OS01G0519700 PROTEIN"/>
    <property type="match status" value="1"/>
</dbReference>
<dbReference type="Proteomes" id="UP000813463">
    <property type="component" value="Chromosome 1"/>
</dbReference>
<feature type="compositionally biased region" description="Polar residues" evidence="1">
    <location>
        <begin position="1"/>
        <end position="11"/>
    </location>
</feature>
<organism evidence="5 6">
    <name type="scientific">Spinacia oleracea</name>
    <name type="common">Spinach</name>
    <dbReference type="NCBI Taxonomy" id="3562"/>
    <lineage>
        <taxon>Eukaryota</taxon>
        <taxon>Viridiplantae</taxon>
        <taxon>Streptophyta</taxon>
        <taxon>Embryophyta</taxon>
        <taxon>Tracheophyta</taxon>
        <taxon>Spermatophyta</taxon>
        <taxon>Magnoliopsida</taxon>
        <taxon>eudicotyledons</taxon>
        <taxon>Gunneridae</taxon>
        <taxon>Pentapetalae</taxon>
        <taxon>Caryophyllales</taxon>
        <taxon>Chenopodiaceae</taxon>
        <taxon>Chenopodioideae</taxon>
        <taxon>Anserineae</taxon>
        <taxon>Spinacia</taxon>
    </lineage>
</organism>
<feature type="region of interest" description="Disordered" evidence="1">
    <location>
        <begin position="1"/>
        <end position="38"/>
    </location>
</feature>
<dbReference type="Pfam" id="PF10551">
    <property type="entry name" value="MULE"/>
    <property type="match status" value="1"/>
</dbReference>
<evidence type="ECO:0000313" key="6">
    <source>
        <dbReference type="RefSeq" id="XP_056689545.1"/>
    </source>
</evidence>
<evidence type="ECO:0000259" key="3">
    <source>
        <dbReference type="Pfam" id="PF10551"/>
    </source>
</evidence>